<protein>
    <submittedName>
        <fullName evidence="1">Uncharacterized protein</fullName>
    </submittedName>
</protein>
<evidence type="ECO:0000313" key="2">
    <source>
        <dbReference type="Proteomes" id="UP000509750"/>
    </source>
</evidence>
<proteinExistence type="predicted"/>
<dbReference type="AlphaFoldDB" id="A0A7D5K069"/>
<dbReference type="EMBL" id="CP058529">
    <property type="protein sequence ID" value="QLG26561.1"/>
    <property type="molecule type" value="Genomic_DNA"/>
</dbReference>
<evidence type="ECO:0000313" key="1">
    <source>
        <dbReference type="EMBL" id="QLG26561.1"/>
    </source>
</evidence>
<dbReference type="GeneID" id="56027761"/>
<dbReference type="RefSeq" id="WP_179168136.1">
    <property type="nucleotide sequence ID" value="NZ_CP058529.1"/>
</dbReference>
<name>A0A7D5K069_9EURY</name>
<reference evidence="1 2" key="1">
    <citation type="submission" date="2020-07" db="EMBL/GenBank/DDBJ databases">
        <title>Gai3-2, isolated from salt lake.</title>
        <authorList>
            <person name="Cui H."/>
            <person name="Shi X."/>
        </authorList>
    </citation>
    <scope>NUCLEOTIDE SEQUENCE [LARGE SCALE GENOMIC DNA]</scope>
    <source>
        <strain evidence="1 2">Gai3-2</strain>
    </source>
</reference>
<accession>A0A7D5K069</accession>
<sequence length="50" mass="5179">MPADTPLADLRDTGYDVLAVGVFPEELPACPAAGAYPACEHVVLRSPKPG</sequence>
<keyword evidence="2" id="KW-1185">Reference proteome</keyword>
<dbReference type="Proteomes" id="UP000509750">
    <property type="component" value="Chromosome"/>
</dbReference>
<gene>
    <name evidence="1" type="ORF">HUG10_02970</name>
</gene>
<organism evidence="1 2">
    <name type="scientific">Halorarum halophilum</name>
    <dbReference type="NCBI Taxonomy" id="2743090"/>
    <lineage>
        <taxon>Archaea</taxon>
        <taxon>Methanobacteriati</taxon>
        <taxon>Methanobacteriota</taxon>
        <taxon>Stenosarchaea group</taxon>
        <taxon>Halobacteria</taxon>
        <taxon>Halobacteriales</taxon>
        <taxon>Haloferacaceae</taxon>
        <taxon>Halorarum</taxon>
    </lineage>
</organism>
<dbReference type="KEGG" id="halg:HUG10_02970"/>